<dbReference type="InterPro" id="IPR050924">
    <property type="entry name" value="Peroxiredoxin_BCP/PrxQ"/>
</dbReference>
<comment type="catalytic activity">
    <reaction evidence="12">
        <text>a hydroperoxide + [thioredoxin]-dithiol = an alcohol + [thioredoxin]-disulfide + H2O</text>
        <dbReference type="Rhea" id="RHEA:62620"/>
        <dbReference type="Rhea" id="RHEA-COMP:10698"/>
        <dbReference type="Rhea" id="RHEA-COMP:10700"/>
        <dbReference type="ChEBI" id="CHEBI:15377"/>
        <dbReference type="ChEBI" id="CHEBI:29950"/>
        <dbReference type="ChEBI" id="CHEBI:30879"/>
        <dbReference type="ChEBI" id="CHEBI:35924"/>
        <dbReference type="ChEBI" id="CHEBI:50058"/>
        <dbReference type="EC" id="1.11.1.24"/>
    </reaction>
</comment>
<dbReference type="Pfam" id="PF00578">
    <property type="entry name" value="AhpC-TSA"/>
    <property type="match status" value="1"/>
</dbReference>
<dbReference type="EC" id="1.11.1.24" evidence="3"/>
<organism evidence="15 16">
    <name type="scientific">Abyssicoccus albus</name>
    <dbReference type="NCBI Taxonomy" id="1817405"/>
    <lineage>
        <taxon>Bacteria</taxon>
        <taxon>Bacillati</taxon>
        <taxon>Bacillota</taxon>
        <taxon>Bacilli</taxon>
        <taxon>Bacillales</taxon>
        <taxon>Abyssicoccaceae</taxon>
    </lineage>
</organism>
<evidence type="ECO:0000256" key="10">
    <source>
        <dbReference type="ARBA" id="ARBA00038489"/>
    </source>
</evidence>
<dbReference type="NCBIfam" id="NF006960">
    <property type="entry name" value="PRK09437.1"/>
    <property type="match status" value="1"/>
</dbReference>
<accession>A0A3N5CDG3</accession>
<dbReference type="InterPro" id="IPR013766">
    <property type="entry name" value="Thioredoxin_domain"/>
</dbReference>
<evidence type="ECO:0000259" key="14">
    <source>
        <dbReference type="PROSITE" id="PS51352"/>
    </source>
</evidence>
<keyword evidence="6" id="KW-0560">Oxidoreductase</keyword>
<dbReference type="Gene3D" id="3.40.30.10">
    <property type="entry name" value="Glutaredoxin"/>
    <property type="match status" value="1"/>
</dbReference>
<keyword evidence="4" id="KW-0575">Peroxidase</keyword>
<evidence type="ECO:0000313" key="15">
    <source>
        <dbReference type="EMBL" id="RPF55131.1"/>
    </source>
</evidence>
<comment type="similarity">
    <text evidence="10">Belongs to the peroxiredoxin family. BCP/PrxQ subfamily.</text>
</comment>
<dbReference type="OrthoDB" id="9812811at2"/>
<dbReference type="InterPro" id="IPR000866">
    <property type="entry name" value="AhpC/TSA"/>
</dbReference>
<name>A0A3N5CDG3_9BACL</name>
<dbReference type="PIRSF" id="PIRSF000239">
    <property type="entry name" value="AHPC"/>
    <property type="match status" value="1"/>
</dbReference>
<comment type="subunit">
    <text evidence="2">Monomer.</text>
</comment>
<evidence type="ECO:0000256" key="3">
    <source>
        <dbReference type="ARBA" id="ARBA00013017"/>
    </source>
</evidence>
<dbReference type="RefSeq" id="WP_123808139.1">
    <property type="nucleotide sequence ID" value="NZ_RKRK01000004.1"/>
</dbReference>
<evidence type="ECO:0000256" key="1">
    <source>
        <dbReference type="ARBA" id="ARBA00003330"/>
    </source>
</evidence>
<dbReference type="GO" id="GO:0008379">
    <property type="term" value="F:thioredoxin peroxidase activity"/>
    <property type="evidence" value="ECO:0007669"/>
    <property type="project" value="TreeGrafter"/>
</dbReference>
<dbReference type="GO" id="GO:0005737">
    <property type="term" value="C:cytoplasm"/>
    <property type="evidence" value="ECO:0007669"/>
    <property type="project" value="TreeGrafter"/>
</dbReference>
<keyword evidence="16" id="KW-1185">Reference proteome</keyword>
<evidence type="ECO:0000256" key="5">
    <source>
        <dbReference type="ARBA" id="ARBA00022862"/>
    </source>
</evidence>
<dbReference type="Proteomes" id="UP000277108">
    <property type="component" value="Unassembled WGS sequence"/>
</dbReference>
<feature type="domain" description="Thioredoxin" evidence="14">
    <location>
        <begin position="1"/>
        <end position="150"/>
    </location>
</feature>
<dbReference type="FunFam" id="3.40.30.10:FF:000007">
    <property type="entry name" value="Thioredoxin-dependent thiol peroxidase"/>
    <property type="match status" value="1"/>
</dbReference>
<comment type="caution">
    <text evidence="15">The sequence shown here is derived from an EMBL/GenBank/DDBJ whole genome shotgun (WGS) entry which is preliminary data.</text>
</comment>
<evidence type="ECO:0000313" key="16">
    <source>
        <dbReference type="Proteomes" id="UP000277108"/>
    </source>
</evidence>
<keyword evidence="5" id="KW-0049">Antioxidant</keyword>
<dbReference type="EMBL" id="RKRK01000004">
    <property type="protein sequence ID" value="RPF55131.1"/>
    <property type="molecule type" value="Genomic_DNA"/>
</dbReference>
<dbReference type="PANTHER" id="PTHR42801:SF4">
    <property type="entry name" value="AHPC_TSA FAMILY PROTEIN"/>
    <property type="match status" value="1"/>
</dbReference>
<dbReference type="PROSITE" id="PS51352">
    <property type="entry name" value="THIOREDOXIN_2"/>
    <property type="match status" value="1"/>
</dbReference>
<evidence type="ECO:0000256" key="9">
    <source>
        <dbReference type="ARBA" id="ARBA00032824"/>
    </source>
</evidence>
<sequence>MKFPKFELMNENNEIVSHNDLLGQYTVLFFYPRDNTPTCTQQACMFRDIKDTLKSLNAEVYGISGDSAKKHTNFINKHDLNFSLLVDEDYQLSEQLDVYKLKKVFGKESKGIVRTTFILDEQNEIVKRFDQVKVKNHMDEVVEAIKIAQA</sequence>
<evidence type="ECO:0000256" key="7">
    <source>
        <dbReference type="ARBA" id="ARBA00023157"/>
    </source>
</evidence>
<comment type="function">
    <text evidence="1">Thiol-specific peroxidase that catalyzes the reduction of hydrogen peroxide and organic hydroperoxides to water and alcohols, respectively. Plays a role in cell protection against oxidative stress by detoxifying peroxides and as sensor of hydrogen peroxide-mediated signaling events.</text>
</comment>
<gene>
    <name evidence="15" type="ORF">EDD62_1455</name>
</gene>
<dbReference type="AlphaFoldDB" id="A0A3N5CDG3"/>
<proteinExistence type="inferred from homology"/>
<evidence type="ECO:0000256" key="6">
    <source>
        <dbReference type="ARBA" id="ARBA00023002"/>
    </source>
</evidence>
<reference evidence="15 16" key="1">
    <citation type="submission" date="2018-11" db="EMBL/GenBank/DDBJ databases">
        <title>Genomic Encyclopedia of Type Strains, Phase IV (KMG-IV): sequencing the most valuable type-strain genomes for metagenomic binning, comparative biology and taxonomic classification.</title>
        <authorList>
            <person name="Goeker M."/>
        </authorList>
    </citation>
    <scope>NUCLEOTIDE SEQUENCE [LARGE SCALE GENOMIC DNA]</scope>
    <source>
        <strain evidence="15 16">DSM 29158</strain>
    </source>
</reference>
<dbReference type="CDD" id="cd03017">
    <property type="entry name" value="PRX_BCP"/>
    <property type="match status" value="1"/>
</dbReference>
<feature type="active site" description="Cysteine sulfenic acid (-SOH) intermediate; for peroxidase activity" evidence="13">
    <location>
        <position position="39"/>
    </location>
</feature>
<evidence type="ECO:0000256" key="11">
    <source>
        <dbReference type="ARBA" id="ARBA00041373"/>
    </source>
</evidence>
<dbReference type="PANTHER" id="PTHR42801">
    <property type="entry name" value="THIOREDOXIN-DEPENDENT PEROXIDE REDUCTASE"/>
    <property type="match status" value="1"/>
</dbReference>
<evidence type="ECO:0000256" key="4">
    <source>
        <dbReference type="ARBA" id="ARBA00022559"/>
    </source>
</evidence>
<dbReference type="InterPro" id="IPR036249">
    <property type="entry name" value="Thioredoxin-like_sf"/>
</dbReference>
<protein>
    <recommendedName>
        <fullName evidence="3">thioredoxin-dependent peroxiredoxin</fullName>
        <ecNumber evidence="3">1.11.1.24</ecNumber>
    </recommendedName>
    <alternativeName>
        <fullName evidence="11">Bacterioferritin comigratory protein</fullName>
    </alternativeName>
    <alternativeName>
        <fullName evidence="9">Thioredoxin peroxidase</fullName>
    </alternativeName>
</protein>
<dbReference type="InterPro" id="IPR024706">
    <property type="entry name" value="Peroxiredoxin_AhpC-typ"/>
</dbReference>
<evidence type="ECO:0000256" key="13">
    <source>
        <dbReference type="PIRSR" id="PIRSR000239-1"/>
    </source>
</evidence>
<evidence type="ECO:0000256" key="8">
    <source>
        <dbReference type="ARBA" id="ARBA00023284"/>
    </source>
</evidence>
<keyword evidence="7" id="KW-1015">Disulfide bond</keyword>
<dbReference type="GO" id="GO:0034599">
    <property type="term" value="P:cellular response to oxidative stress"/>
    <property type="evidence" value="ECO:0007669"/>
    <property type="project" value="TreeGrafter"/>
</dbReference>
<evidence type="ECO:0000256" key="12">
    <source>
        <dbReference type="ARBA" id="ARBA00049091"/>
    </source>
</evidence>
<dbReference type="GO" id="GO:0045454">
    <property type="term" value="P:cell redox homeostasis"/>
    <property type="evidence" value="ECO:0007669"/>
    <property type="project" value="TreeGrafter"/>
</dbReference>
<keyword evidence="8" id="KW-0676">Redox-active center</keyword>
<evidence type="ECO:0000256" key="2">
    <source>
        <dbReference type="ARBA" id="ARBA00011245"/>
    </source>
</evidence>
<dbReference type="SUPFAM" id="SSF52833">
    <property type="entry name" value="Thioredoxin-like"/>
    <property type="match status" value="1"/>
</dbReference>